<proteinExistence type="inferred from homology"/>
<keyword evidence="2" id="KW-0813">Transport</keyword>
<evidence type="ECO:0000313" key="10">
    <source>
        <dbReference type="EMBL" id="ROP99687.1"/>
    </source>
</evidence>
<accession>A0A3N1M7L4</accession>
<comment type="subcellular location">
    <subcellularLocation>
        <location evidence="1">Cell membrane</location>
        <topology evidence="1">Multi-pass membrane protein</topology>
    </subcellularLocation>
</comment>
<evidence type="ECO:0000256" key="8">
    <source>
        <dbReference type="ARBA" id="ARBA00037998"/>
    </source>
</evidence>
<dbReference type="GO" id="GO:0006865">
    <property type="term" value="P:amino acid transport"/>
    <property type="evidence" value="ECO:0007669"/>
    <property type="project" value="UniProtKB-KW"/>
</dbReference>
<protein>
    <submittedName>
        <fullName evidence="10">Amino acid/amide ABC transporter membrane protein 1 (HAAT family)</fullName>
    </submittedName>
</protein>
<evidence type="ECO:0000256" key="9">
    <source>
        <dbReference type="SAM" id="Phobius"/>
    </source>
</evidence>
<evidence type="ECO:0000256" key="2">
    <source>
        <dbReference type="ARBA" id="ARBA00022448"/>
    </source>
</evidence>
<evidence type="ECO:0000256" key="4">
    <source>
        <dbReference type="ARBA" id="ARBA00022692"/>
    </source>
</evidence>
<feature type="transmembrane region" description="Helical" evidence="9">
    <location>
        <begin position="214"/>
        <end position="231"/>
    </location>
</feature>
<evidence type="ECO:0000256" key="1">
    <source>
        <dbReference type="ARBA" id="ARBA00004651"/>
    </source>
</evidence>
<feature type="transmembrane region" description="Helical" evidence="9">
    <location>
        <begin position="58"/>
        <end position="78"/>
    </location>
</feature>
<evidence type="ECO:0000256" key="6">
    <source>
        <dbReference type="ARBA" id="ARBA00022989"/>
    </source>
</evidence>
<evidence type="ECO:0000256" key="7">
    <source>
        <dbReference type="ARBA" id="ARBA00023136"/>
    </source>
</evidence>
<feature type="transmembrane region" description="Helical" evidence="9">
    <location>
        <begin position="184"/>
        <end position="208"/>
    </location>
</feature>
<name>A0A3N1M7L4_9PROT</name>
<dbReference type="InterPro" id="IPR001851">
    <property type="entry name" value="ABC_transp_permease"/>
</dbReference>
<keyword evidence="5" id="KW-0029">Amino-acid transport</keyword>
<feature type="transmembrane region" description="Helical" evidence="9">
    <location>
        <begin position="133"/>
        <end position="156"/>
    </location>
</feature>
<sequence length="289" mass="30369">MEAFLHQVLSGLATGGIYAIVALALVMIYQATHLVNFAQGEMAMFSTYLAWSMIDAGMSYWLAFACTVVLSFLLGIAIERIVIRPVGKAPVLAVVIVFIGLLVILNSVAGWIYTYTIKSFPSPFPSRTILGGYMSAHELGVMAVTLGVLALLFVFFRYTPLGLAMRAAAQNPVSSRLVGIRVGWMLALGWGLAAAIGAIAGMMVAPIVFLDPNMMAGILLYGFAGALLGGIDNPAGAVAGGFAVGVLENISGAYLVGTELKLTVALILIIGVLVIRPSGLFGRVLVNRV</sequence>
<comment type="caution">
    <text evidence="10">The sequence shown here is derived from an EMBL/GenBank/DDBJ whole genome shotgun (WGS) entry which is preliminary data.</text>
</comment>
<dbReference type="GO" id="GO:0005886">
    <property type="term" value="C:plasma membrane"/>
    <property type="evidence" value="ECO:0007669"/>
    <property type="project" value="UniProtKB-SubCell"/>
</dbReference>
<keyword evidence="3" id="KW-1003">Cell membrane</keyword>
<reference evidence="10 11" key="1">
    <citation type="submission" date="2018-11" db="EMBL/GenBank/DDBJ databases">
        <title>Genomic Encyclopedia of Type Strains, Phase IV (KMG-IV): sequencing the most valuable type-strain genomes for metagenomic binning, comparative biology and taxonomic classification.</title>
        <authorList>
            <person name="Goeker M."/>
        </authorList>
    </citation>
    <scope>NUCLEOTIDE SEQUENCE [LARGE SCALE GENOMIC DNA]</scope>
    <source>
        <strain evidence="10 11">DSM 5900</strain>
    </source>
</reference>
<organism evidence="10 11">
    <name type="scientific">Stella humosa</name>
    <dbReference type="NCBI Taxonomy" id="94"/>
    <lineage>
        <taxon>Bacteria</taxon>
        <taxon>Pseudomonadati</taxon>
        <taxon>Pseudomonadota</taxon>
        <taxon>Alphaproteobacteria</taxon>
        <taxon>Rhodospirillales</taxon>
        <taxon>Stellaceae</taxon>
        <taxon>Stella</taxon>
    </lineage>
</organism>
<dbReference type="Proteomes" id="UP000278222">
    <property type="component" value="Unassembled WGS sequence"/>
</dbReference>
<dbReference type="InterPro" id="IPR052157">
    <property type="entry name" value="BCAA_transport_permease"/>
</dbReference>
<comment type="similarity">
    <text evidence="8">Belongs to the binding-protein-dependent transport system permease family. LivHM subfamily.</text>
</comment>
<dbReference type="Pfam" id="PF02653">
    <property type="entry name" value="BPD_transp_2"/>
    <property type="match status" value="1"/>
</dbReference>
<keyword evidence="6 9" id="KW-1133">Transmembrane helix</keyword>
<evidence type="ECO:0000256" key="5">
    <source>
        <dbReference type="ARBA" id="ARBA00022970"/>
    </source>
</evidence>
<evidence type="ECO:0000313" key="11">
    <source>
        <dbReference type="Proteomes" id="UP000278222"/>
    </source>
</evidence>
<dbReference type="PANTHER" id="PTHR11795">
    <property type="entry name" value="BRANCHED-CHAIN AMINO ACID TRANSPORT SYSTEM PERMEASE PROTEIN LIVH"/>
    <property type="match status" value="1"/>
</dbReference>
<dbReference type="AlphaFoldDB" id="A0A3N1M7L4"/>
<keyword evidence="4 9" id="KW-0812">Transmembrane</keyword>
<gene>
    <name evidence="10" type="ORF">EDC65_1472</name>
</gene>
<evidence type="ECO:0000256" key="3">
    <source>
        <dbReference type="ARBA" id="ARBA00022475"/>
    </source>
</evidence>
<keyword evidence="11" id="KW-1185">Reference proteome</keyword>
<dbReference type="CDD" id="cd06582">
    <property type="entry name" value="TM_PBP1_LivH_like"/>
    <property type="match status" value="1"/>
</dbReference>
<feature type="transmembrane region" description="Helical" evidence="9">
    <location>
        <begin position="262"/>
        <end position="286"/>
    </location>
</feature>
<feature type="transmembrane region" description="Helical" evidence="9">
    <location>
        <begin position="238"/>
        <end position="256"/>
    </location>
</feature>
<feature type="transmembrane region" description="Helical" evidence="9">
    <location>
        <begin position="90"/>
        <end position="113"/>
    </location>
</feature>
<keyword evidence="7 9" id="KW-0472">Membrane</keyword>
<dbReference type="RefSeq" id="WP_123689049.1">
    <property type="nucleotide sequence ID" value="NZ_AP019700.1"/>
</dbReference>
<dbReference type="OrthoDB" id="9779023at2"/>
<dbReference type="PANTHER" id="PTHR11795:SF451">
    <property type="entry name" value="ABC TRANSPORTER PERMEASE PROTEIN"/>
    <property type="match status" value="1"/>
</dbReference>
<dbReference type="GO" id="GO:0022857">
    <property type="term" value="F:transmembrane transporter activity"/>
    <property type="evidence" value="ECO:0007669"/>
    <property type="project" value="InterPro"/>
</dbReference>
<feature type="transmembrane region" description="Helical" evidence="9">
    <location>
        <begin position="12"/>
        <end position="38"/>
    </location>
</feature>
<dbReference type="EMBL" id="RJKX01000013">
    <property type="protein sequence ID" value="ROP99687.1"/>
    <property type="molecule type" value="Genomic_DNA"/>
</dbReference>